<protein>
    <recommendedName>
        <fullName evidence="39">Acylglycerol transacylase</fullName>
        <ecNumber evidence="7">2.3.1.51</ecNumber>
        <ecNumber evidence="9">3.1.1.3</ecNumber>
        <ecNumber evidence="8">3.1.1.4</ecNumber>
    </recommendedName>
    <alternativeName>
        <fullName evidence="40">Adiponutrin</fullName>
    </alternativeName>
    <alternativeName>
        <fullName evidence="38">Calcium-independent phospholipase A2-epsilon</fullName>
    </alternativeName>
    <alternativeName>
        <fullName evidence="24">Lysophosphatidic acid acyltransferase</fullName>
    </alternativeName>
    <alternativeName>
        <fullName evidence="37">Patatin-like phospholipase domain-containing protein 3</fullName>
    </alternativeName>
</protein>
<evidence type="ECO:0000256" key="27">
    <source>
        <dbReference type="ARBA" id="ARBA00049561"/>
    </source>
</evidence>
<evidence type="ECO:0000256" key="17">
    <source>
        <dbReference type="ARBA" id="ARBA00023098"/>
    </source>
</evidence>
<comment type="function">
    <text evidence="35">Specifically catalyzes coenzyme A (CoA)-dependent acylation of 1-acyl-sn-glycerol 3-phosphate (2-lysophosphatidic acid/LPA) to generate phosphatidic acid (PA), an important metabolic intermediate and precursor for both triglycerides and glycerophospholipids. Does not esterify other lysophospholipids. Acyl donors are long chain (at least C16) fatty acyl-CoAs: arachidonoyl-CoA, linoleoyl-CoA, oleoyl-CoA and at a lesser extent palmitoyl-CoA. Additionally possesses low triacylglycerol lipase and CoA-independent acylglycerol transacylase activities and thus may play a role in acyl-chain remodeling of triglycerides. In vitro may express hydrolytic activity against glycerolipids triacylglycerol, diacylglycerol and monoacylglycerol, with a strong preference for oleic acid as the acyl moiety. However, the triacylglycerol hydrolase activity is controversial and may be very low. Possesses phospholipase A2 activity.</text>
</comment>
<comment type="catalytic activity">
    <reaction evidence="30">
        <text>a 1-acylglycerol + a 1,3-diacylglycerol = a triacylglycerol + glycerol</text>
        <dbReference type="Rhea" id="RHEA:44440"/>
        <dbReference type="ChEBI" id="CHEBI:17754"/>
        <dbReference type="ChEBI" id="CHEBI:17855"/>
        <dbReference type="ChEBI" id="CHEBI:35759"/>
        <dbReference type="ChEBI" id="CHEBI:47777"/>
    </reaction>
</comment>
<evidence type="ECO:0000313" key="44">
    <source>
        <dbReference type="Proteomes" id="UP001652581"/>
    </source>
</evidence>
<dbReference type="FunFam" id="3.40.1090.10:FF:000003">
    <property type="entry name" value="Patatin-like phospholipase domain-containing protein 2"/>
    <property type="match status" value="1"/>
</dbReference>
<evidence type="ECO:0000256" key="23">
    <source>
        <dbReference type="ARBA" id="ARBA00025707"/>
    </source>
</evidence>
<dbReference type="PANTHER" id="PTHR12406:SF22">
    <property type="entry name" value="1-ACYLGLYCEROL-3-PHOSPHATE O-ACYLTRANSFERASE PNPLA3"/>
    <property type="match status" value="1"/>
</dbReference>
<dbReference type="Pfam" id="PF01734">
    <property type="entry name" value="Patatin"/>
    <property type="match status" value="1"/>
</dbReference>
<evidence type="ECO:0000256" key="18">
    <source>
        <dbReference type="ARBA" id="ARBA00023136"/>
    </source>
</evidence>
<evidence type="ECO:0000256" key="21">
    <source>
        <dbReference type="ARBA" id="ARBA00023264"/>
    </source>
</evidence>
<accession>A0A6J0AM74</accession>
<feature type="short sequence motif" description="GXGXXG" evidence="41">
    <location>
        <begin position="14"/>
        <end position="19"/>
    </location>
</feature>
<keyword evidence="19" id="KW-0325">Glycoprotein</keyword>
<keyword evidence="15" id="KW-0735">Signal-anchor</keyword>
<keyword evidence="11" id="KW-0551">Lipid droplet</keyword>
<comment type="catalytic activity">
    <reaction evidence="26">
        <text>1-(9Z-octadecenoyl)-sn-glycero-3-phosphate + (9Z,12Z)-octadecadienoyl-CoA = 1-(9Z)-octadecenoyl-2-(9Z,12Z)-octadecadienoyl-sn-glycero-3-phosphate + CoA</text>
        <dbReference type="Rhea" id="RHEA:37159"/>
        <dbReference type="ChEBI" id="CHEBI:57287"/>
        <dbReference type="ChEBI" id="CHEBI:57383"/>
        <dbReference type="ChEBI" id="CHEBI:74544"/>
        <dbReference type="ChEBI" id="CHEBI:74563"/>
    </reaction>
    <physiologicalReaction direction="left-to-right" evidence="26">
        <dbReference type="Rhea" id="RHEA:37160"/>
    </physiologicalReaction>
</comment>
<evidence type="ECO:0000256" key="40">
    <source>
        <dbReference type="ARBA" id="ARBA00083280"/>
    </source>
</evidence>
<dbReference type="EC" id="2.3.1.51" evidence="7"/>
<dbReference type="PROSITE" id="PS51635">
    <property type="entry name" value="PNPLA"/>
    <property type="match status" value="1"/>
</dbReference>
<sequence>MYDLERDWSLSFSGCGFLGFYHVGVTHCLSERVPHLIRNAPKFFGSSAGALHCAAFLSGIPVDQTLQVLRDLVLHTRSRNISILPPSFNLSKCIQDSLHRHLPDNVHQLLSGRLFVSLTRVSDGENVLVSDFQSKDEVIDALICSSFIPFIFGFIPPSFRGVRYVDGGMTDILPFLDTKTTITVSPFYGESDICPKVKSTNFFHVDLTTLSLRCCSENVYLLYQTLFPPDLNVLGAICLQGYLDAARFLEENGIRVRPQPCLNASSGELEVLELPGEPVSLETTPGVAAWGARPQGDELLDHLRLSILHWDESILETLSPKFLIALREAVRNQDGFISKICNSFPVRVMSYMMLPCTLPMESAIAVVQRLVMWLPHVPDDIQWLQWAVSRVCSRVVVHLLPTSRSQIPARDQQPDCHKSEHEGHPWPLCSS</sequence>
<keyword evidence="22" id="KW-0012">Acyltransferase</keyword>
<dbReference type="GO" id="GO:0004806">
    <property type="term" value="F:triacylglycerol lipase activity"/>
    <property type="evidence" value="ECO:0007669"/>
    <property type="project" value="UniProtKB-EC"/>
</dbReference>
<keyword evidence="12" id="KW-0808">Transferase</keyword>
<evidence type="ECO:0000256" key="39">
    <source>
        <dbReference type="ARBA" id="ARBA00080560"/>
    </source>
</evidence>
<dbReference type="Proteomes" id="UP001652581">
    <property type="component" value="Chromosome 12"/>
</dbReference>
<dbReference type="CTD" id="80339"/>
<evidence type="ECO:0000256" key="10">
    <source>
        <dbReference type="ARBA" id="ARBA00022516"/>
    </source>
</evidence>
<comment type="catalytic activity">
    <reaction evidence="31">
        <text>2 1-(9Z-octadecenoyl)-glycerol = 1,2-di-(9Z-octadecenoyl)-glycerol + glycerol</text>
        <dbReference type="Rhea" id="RHEA:38323"/>
        <dbReference type="ChEBI" id="CHEBI:17754"/>
        <dbReference type="ChEBI" id="CHEBI:52323"/>
        <dbReference type="ChEBI" id="CHEBI:75342"/>
    </reaction>
    <physiologicalReaction direction="left-to-right" evidence="31">
        <dbReference type="Rhea" id="RHEA:38324"/>
    </physiologicalReaction>
</comment>
<dbReference type="InterPro" id="IPR033562">
    <property type="entry name" value="PLPL"/>
</dbReference>
<evidence type="ECO:0000256" key="38">
    <source>
        <dbReference type="ARBA" id="ARBA00079790"/>
    </source>
</evidence>
<evidence type="ECO:0000313" key="45">
    <source>
        <dbReference type="RefSeq" id="XP_015097170.1"/>
    </source>
</evidence>
<evidence type="ECO:0000259" key="43">
    <source>
        <dbReference type="PROSITE" id="PS51635"/>
    </source>
</evidence>
<evidence type="ECO:0000256" key="37">
    <source>
        <dbReference type="ARBA" id="ARBA00078886"/>
    </source>
</evidence>
<evidence type="ECO:0000256" key="34">
    <source>
        <dbReference type="ARBA" id="ARBA00052658"/>
    </source>
</evidence>
<evidence type="ECO:0000256" key="30">
    <source>
        <dbReference type="ARBA" id="ARBA00050561"/>
    </source>
</evidence>
<dbReference type="GO" id="GO:0016020">
    <property type="term" value="C:membrane"/>
    <property type="evidence" value="ECO:0007669"/>
    <property type="project" value="UniProtKB-SubCell"/>
</dbReference>
<comment type="catalytic activity">
    <reaction evidence="33">
        <text>2 a 1-acylglycerol = a 1,2-diacylglycerol + glycerol</text>
        <dbReference type="Rhea" id="RHEA:44432"/>
        <dbReference type="ChEBI" id="CHEBI:17754"/>
        <dbReference type="ChEBI" id="CHEBI:35759"/>
        <dbReference type="ChEBI" id="CHEBI:49172"/>
    </reaction>
</comment>
<dbReference type="EC" id="3.1.1.4" evidence="8"/>
<evidence type="ECO:0000256" key="7">
    <source>
        <dbReference type="ARBA" id="ARBA00013211"/>
    </source>
</evidence>
<dbReference type="FunFam" id="3.40.1090.10:FF:000042">
    <property type="entry name" value="Patatin-like phospholipase domain-containing 3"/>
    <property type="match status" value="1"/>
</dbReference>
<evidence type="ECO:0000256" key="5">
    <source>
        <dbReference type="ARBA" id="ARBA00004502"/>
    </source>
</evidence>
<evidence type="ECO:0000256" key="28">
    <source>
        <dbReference type="ARBA" id="ARBA00050245"/>
    </source>
</evidence>
<evidence type="ECO:0000256" key="32">
    <source>
        <dbReference type="ARBA" id="ARBA00051085"/>
    </source>
</evidence>
<dbReference type="GO" id="GO:0004623">
    <property type="term" value="F:phospholipase A2 activity"/>
    <property type="evidence" value="ECO:0007669"/>
    <property type="project" value="UniProtKB-EC"/>
</dbReference>
<comment type="catalytic activity">
    <reaction evidence="27">
        <text>1-(9Z-octadecenoyl)-sn-glycero-3-phosphate + (9Z)-octadecenoyl-CoA = 1,2-di-(9Z-octadecenoyl)-sn-glycero-3-phosphate + CoA</text>
        <dbReference type="Rhea" id="RHEA:37131"/>
        <dbReference type="ChEBI" id="CHEBI:57287"/>
        <dbReference type="ChEBI" id="CHEBI:57387"/>
        <dbReference type="ChEBI" id="CHEBI:74544"/>
        <dbReference type="ChEBI" id="CHEBI:74546"/>
    </reaction>
    <physiologicalReaction direction="left-to-right" evidence="27">
        <dbReference type="Rhea" id="RHEA:37132"/>
    </physiologicalReaction>
</comment>
<dbReference type="GO" id="GO:0055088">
    <property type="term" value="P:lipid homeostasis"/>
    <property type="evidence" value="ECO:0007669"/>
    <property type="project" value="TreeGrafter"/>
</dbReference>
<comment type="catalytic activity">
    <reaction evidence="29">
        <text>1,2,3-tri-(9Z-octadecenoyl)-glycerol + H2O = 1,3-di-(9Z-octadecenoyl)-glycerol + (9Z)-octadecenoate + H(+)</text>
        <dbReference type="Rhea" id="RHEA:38387"/>
        <dbReference type="ChEBI" id="CHEBI:15377"/>
        <dbReference type="ChEBI" id="CHEBI:15378"/>
        <dbReference type="ChEBI" id="CHEBI:30823"/>
        <dbReference type="ChEBI" id="CHEBI:53753"/>
        <dbReference type="ChEBI" id="CHEBI:75735"/>
    </reaction>
    <physiologicalReaction direction="left-to-right" evidence="29">
        <dbReference type="Rhea" id="RHEA:38388"/>
    </physiologicalReaction>
</comment>
<dbReference type="InterPro" id="IPR002641">
    <property type="entry name" value="PNPLA_dom"/>
</dbReference>
<evidence type="ECO:0000256" key="4">
    <source>
        <dbReference type="ARBA" id="ARBA00004167"/>
    </source>
</evidence>
<evidence type="ECO:0000256" key="36">
    <source>
        <dbReference type="ARBA" id="ARBA00060536"/>
    </source>
</evidence>
<comment type="pathway">
    <text evidence="6">Lipid metabolism.</text>
</comment>
<dbReference type="SUPFAM" id="SSF52151">
    <property type="entry name" value="FabD/lysophospholipase-like"/>
    <property type="match status" value="1"/>
</dbReference>
<dbReference type="InterPro" id="IPR016035">
    <property type="entry name" value="Acyl_Trfase/lysoPLipase"/>
</dbReference>
<dbReference type="GO" id="GO:0005737">
    <property type="term" value="C:cytoplasm"/>
    <property type="evidence" value="ECO:0007669"/>
    <property type="project" value="TreeGrafter"/>
</dbReference>
<comment type="catalytic activity">
    <reaction evidence="28">
        <text>1-(9Z-octadecenoyl)-glycerol + 1,3-di-(9Z-octadecenoyl)-glycerol = 1,2,3-tri-(9Z-octadecenoyl)-glycerol + glycerol</text>
        <dbReference type="Rhea" id="RHEA:38331"/>
        <dbReference type="ChEBI" id="CHEBI:17754"/>
        <dbReference type="ChEBI" id="CHEBI:53753"/>
        <dbReference type="ChEBI" id="CHEBI:75342"/>
        <dbReference type="ChEBI" id="CHEBI:75735"/>
    </reaction>
    <physiologicalReaction direction="left-to-right" evidence="28">
        <dbReference type="Rhea" id="RHEA:38332"/>
    </physiologicalReaction>
</comment>
<evidence type="ECO:0000256" key="15">
    <source>
        <dbReference type="ARBA" id="ARBA00022968"/>
    </source>
</evidence>
<comment type="catalytic activity">
    <reaction evidence="1">
        <text>1-(9Z-octadecenoyl)-sn-glycero-3-phosphate + hexadecanoyl-CoA = 1-(9Z)-octadecenoyl-2-hexadecanoyl-sn-glycero-3-phosphate + CoA</text>
        <dbReference type="Rhea" id="RHEA:37143"/>
        <dbReference type="ChEBI" id="CHEBI:57287"/>
        <dbReference type="ChEBI" id="CHEBI:57379"/>
        <dbReference type="ChEBI" id="CHEBI:74544"/>
        <dbReference type="ChEBI" id="CHEBI:74551"/>
    </reaction>
    <physiologicalReaction direction="left-to-right" evidence="1">
        <dbReference type="Rhea" id="RHEA:37144"/>
    </physiologicalReaction>
</comment>
<comment type="catalytic activity">
    <reaction evidence="34">
        <text>1-(9Z-octadecenoyl)-glycerol + 1,2-di-(9Z-octadecenoyl)-glycerol = 1,2,3-tri-(9Z-octadecenoyl)-glycerol + glycerol</text>
        <dbReference type="Rhea" id="RHEA:38327"/>
        <dbReference type="ChEBI" id="CHEBI:17754"/>
        <dbReference type="ChEBI" id="CHEBI:52323"/>
        <dbReference type="ChEBI" id="CHEBI:53753"/>
        <dbReference type="ChEBI" id="CHEBI:75342"/>
    </reaction>
    <physiologicalReaction direction="left-to-right" evidence="34">
        <dbReference type="Rhea" id="RHEA:38328"/>
    </physiologicalReaction>
</comment>
<evidence type="ECO:0000256" key="2">
    <source>
        <dbReference type="ARBA" id="ARBA00001024"/>
    </source>
</evidence>
<dbReference type="GO" id="GO:0001676">
    <property type="term" value="P:long-chain fatty acid metabolic process"/>
    <property type="evidence" value="ECO:0007669"/>
    <property type="project" value="UniProtKB-ARBA"/>
</dbReference>
<dbReference type="GO" id="GO:0006654">
    <property type="term" value="P:phosphatidic acid biosynthetic process"/>
    <property type="evidence" value="ECO:0007669"/>
    <property type="project" value="UniProtKB-ARBA"/>
</dbReference>
<evidence type="ECO:0000256" key="8">
    <source>
        <dbReference type="ARBA" id="ARBA00013278"/>
    </source>
</evidence>
<evidence type="ECO:0000256" key="41">
    <source>
        <dbReference type="PROSITE-ProRule" id="PRU01161"/>
    </source>
</evidence>
<dbReference type="FunCoup" id="A0A6J0AM74">
    <property type="interactions" value="165"/>
</dbReference>
<evidence type="ECO:0000256" key="9">
    <source>
        <dbReference type="ARBA" id="ARBA00013279"/>
    </source>
</evidence>
<comment type="catalytic activity">
    <reaction evidence="32">
        <text>a 1-acylglycerol + a 1,2-diacylglycerol = a triacylglycerol + glycerol</text>
        <dbReference type="Rhea" id="RHEA:44436"/>
        <dbReference type="ChEBI" id="CHEBI:17754"/>
        <dbReference type="ChEBI" id="CHEBI:17855"/>
        <dbReference type="ChEBI" id="CHEBI:35759"/>
        <dbReference type="ChEBI" id="CHEBI:49172"/>
    </reaction>
</comment>
<evidence type="ECO:0000256" key="22">
    <source>
        <dbReference type="ARBA" id="ARBA00023315"/>
    </source>
</evidence>
<dbReference type="AlphaFoldDB" id="A0A6J0AM74"/>
<evidence type="ECO:0000256" key="6">
    <source>
        <dbReference type="ARBA" id="ARBA00005189"/>
    </source>
</evidence>
<comment type="subcellular location">
    <subcellularLocation>
        <location evidence="5">Lipid droplet</location>
    </subcellularLocation>
    <subcellularLocation>
        <location evidence="4">Membrane</location>
        <topology evidence="4">Single-pass membrane protein</topology>
    </subcellularLocation>
</comment>
<evidence type="ECO:0000256" key="24">
    <source>
        <dbReference type="ARBA" id="ARBA00032101"/>
    </source>
</evidence>
<evidence type="ECO:0000256" key="42">
    <source>
        <dbReference type="SAM" id="MobiDB-lite"/>
    </source>
</evidence>
<evidence type="ECO:0000256" key="16">
    <source>
        <dbReference type="ARBA" id="ARBA00022989"/>
    </source>
</evidence>
<feature type="domain" description="PNPLA" evidence="43">
    <location>
        <begin position="10"/>
        <end position="179"/>
    </location>
</feature>
<keyword evidence="21" id="KW-1208">Phospholipid metabolism</keyword>
<evidence type="ECO:0000256" key="35">
    <source>
        <dbReference type="ARBA" id="ARBA00053171"/>
    </source>
</evidence>
<evidence type="ECO:0000256" key="1">
    <source>
        <dbReference type="ARBA" id="ARBA00000816"/>
    </source>
</evidence>
<dbReference type="OrthoDB" id="197155at2759"/>
<feature type="active site" description="Nucleophile" evidence="41">
    <location>
        <position position="47"/>
    </location>
</feature>
<keyword evidence="44" id="KW-1185">Reference proteome</keyword>
<dbReference type="RefSeq" id="XP_015097170.1">
    <property type="nucleotide sequence ID" value="XM_015241684.3"/>
</dbReference>
<evidence type="ECO:0000256" key="26">
    <source>
        <dbReference type="ARBA" id="ARBA00049345"/>
    </source>
</evidence>
<keyword evidence="16" id="KW-1133">Transmembrane helix</keyword>
<keyword evidence="41" id="KW-0442">Lipid degradation</keyword>
<feature type="compositionally biased region" description="Basic and acidic residues" evidence="42">
    <location>
        <begin position="412"/>
        <end position="424"/>
    </location>
</feature>
<name>A0A6J0AM74_VICPA</name>
<keyword evidence="20" id="KW-0594">Phospholipid biosynthesis</keyword>
<comment type="pathway">
    <text evidence="23">Phospholipid metabolism.</text>
</comment>
<evidence type="ECO:0000256" key="31">
    <source>
        <dbReference type="ARBA" id="ARBA00050827"/>
    </source>
</evidence>
<organism evidence="44 45">
    <name type="scientific">Vicugna pacos</name>
    <name type="common">Alpaca</name>
    <name type="synonym">Lama pacos</name>
    <dbReference type="NCBI Taxonomy" id="30538"/>
    <lineage>
        <taxon>Eukaryota</taxon>
        <taxon>Metazoa</taxon>
        <taxon>Chordata</taxon>
        <taxon>Craniata</taxon>
        <taxon>Vertebrata</taxon>
        <taxon>Euteleostomi</taxon>
        <taxon>Mammalia</taxon>
        <taxon>Eutheria</taxon>
        <taxon>Laurasiatheria</taxon>
        <taxon>Artiodactyla</taxon>
        <taxon>Tylopoda</taxon>
        <taxon>Camelidae</taxon>
        <taxon>Vicugna</taxon>
    </lineage>
</organism>
<dbReference type="GO" id="GO:0005811">
    <property type="term" value="C:lipid droplet"/>
    <property type="evidence" value="ECO:0007669"/>
    <property type="project" value="UniProtKB-SubCell"/>
</dbReference>
<evidence type="ECO:0000256" key="20">
    <source>
        <dbReference type="ARBA" id="ARBA00023209"/>
    </source>
</evidence>
<feature type="short sequence motif" description="GXSXG" evidence="41">
    <location>
        <begin position="45"/>
        <end position="49"/>
    </location>
</feature>
<comment type="catalytic activity">
    <reaction evidence="2">
        <text>a triacylglycerol + H2O = a diacylglycerol + a fatty acid + H(+)</text>
        <dbReference type="Rhea" id="RHEA:12044"/>
        <dbReference type="ChEBI" id="CHEBI:15377"/>
        <dbReference type="ChEBI" id="CHEBI:15378"/>
        <dbReference type="ChEBI" id="CHEBI:17855"/>
        <dbReference type="ChEBI" id="CHEBI:18035"/>
        <dbReference type="ChEBI" id="CHEBI:28868"/>
        <dbReference type="EC" id="3.1.1.3"/>
    </reaction>
</comment>
<keyword evidence="18" id="KW-0472">Membrane</keyword>
<feature type="active site" description="Proton acceptor" evidence="41">
    <location>
        <position position="166"/>
    </location>
</feature>
<evidence type="ECO:0000256" key="14">
    <source>
        <dbReference type="ARBA" id="ARBA00022801"/>
    </source>
</evidence>
<dbReference type="GO" id="GO:0035727">
    <property type="term" value="F:lysophosphatidic acid binding"/>
    <property type="evidence" value="ECO:0007669"/>
    <property type="project" value="UniProtKB-ARBA"/>
</dbReference>
<dbReference type="GeneID" id="102536665"/>
<dbReference type="KEGG" id="vpc:102536665"/>
<dbReference type="InParanoid" id="A0A6J0AM74"/>
<comment type="pathway">
    <text evidence="36">Glycerolipid metabolism.</text>
</comment>
<dbReference type="GO" id="GO:0036042">
    <property type="term" value="F:long-chain fatty acyl-CoA binding"/>
    <property type="evidence" value="ECO:0007669"/>
    <property type="project" value="UniProtKB-ARBA"/>
</dbReference>
<evidence type="ECO:0000256" key="29">
    <source>
        <dbReference type="ARBA" id="ARBA00050373"/>
    </source>
</evidence>
<comment type="catalytic activity">
    <reaction evidence="25">
        <text>1-(9Z-octadecenoyl)-sn-glycero-3-phosphate + (5Z,8Z,11Z,14Z)-eicosatetraenoyl-CoA = 1-(9Z)-octadecenoyl-2-(5Z,8Z,11Z,14Z)-eicosatetraenoyl-sn-glycero-3-phosphate + CoA</text>
        <dbReference type="Rhea" id="RHEA:37443"/>
        <dbReference type="ChEBI" id="CHEBI:57287"/>
        <dbReference type="ChEBI" id="CHEBI:57368"/>
        <dbReference type="ChEBI" id="CHEBI:74544"/>
        <dbReference type="ChEBI" id="CHEBI:74928"/>
    </reaction>
    <physiologicalReaction direction="left-to-right" evidence="25">
        <dbReference type="Rhea" id="RHEA:37444"/>
    </physiologicalReaction>
</comment>
<gene>
    <name evidence="45" type="primary">PNPLA3</name>
</gene>
<keyword evidence="14 41" id="KW-0378">Hydrolase</keyword>
<dbReference type="Gene3D" id="3.40.1090.10">
    <property type="entry name" value="Cytosolic phospholipase A2 catalytic domain"/>
    <property type="match status" value="2"/>
</dbReference>
<evidence type="ECO:0000256" key="19">
    <source>
        <dbReference type="ARBA" id="ARBA00023180"/>
    </source>
</evidence>
<keyword evidence="10" id="KW-0444">Lipid biosynthesis</keyword>
<evidence type="ECO:0000256" key="3">
    <source>
        <dbReference type="ARBA" id="ARBA00001141"/>
    </source>
</evidence>
<dbReference type="GO" id="GO:0019432">
    <property type="term" value="P:triglyceride biosynthetic process"/>
    <property type="evidence" value="ECO:0007669"/>
    <property type="project" value="UniProtKB-ARBA"/>
</dbReference>
<comment type="catalytic activity">
    <reaction evidence="3">
        <text>a 1-acyl-sn-glycero-3-phosphate + an acyl-CoA = a 1,2-diacyl-sn-glycero-3-phosphate + CoA</text>
        <dbReference type="Rhea" id="RHEA:19709"/>
        <dbReference type="ChEBI" id="CHEBI:57287"/>
        <dbReference type="ChEBI" id="CHEBI:57970"/>
        <dbReference type="ChEBI" id="CHEBI:58342"/>
        <dbReference type="ChEBI" id="CHEBI:58608"/>
        <dbReference type="EC" id="2.3.1.51"/>
    </reaction>
</comment>
<dbReference type="GO" id="GO:0019433">
    <property type="term" value="P:triglyceride catabolic process"/>
    <property type="evidence" value="ECO:0007669"/>
    <property type="project" value="UniProtKB-ARBA"/>
</dbReference>
<keyword evidence="17 41" id="KW-0443">Lipid metabolism</keyword>
<feature type="region of interest" description="Disordered" evidence="42">
    <location>
        <begin position="407"/>
        <end position="431"/>
    </location>
</feature>
<dbReference type="GO" id="GO:0003841">
    <property type="term" value="F:1-acylglycerol-3-phosphate O-acyltransferase activity"/>
    <property type="evidence" value="ECO:0007669"/>
    <property type="project" value="UniProtKB-EC"/>
</dbReference>
<proteinExistence type="predicted"/>
<reference evidence="45" key="1">
    <citation type="submission" date="2025-08" db="UniProtKB">
        <authorList>
            <consortium name="RefSeq"/>
        </authorList>
    </citation>
    <scope>IDENTIFICATION</scope>
</reference>
<evidence type="ECO:0000256" key="33">
    <source>
        <dbReference type="ARBA" id="ARBA00052543"/>
    </source>
</evidence>
<evidence type="ECO:0000256" key="25">
    <source>
        <dbReference type="ARBA" id="ARBA00048770"/>
    </source>
</evidence>
<evidence type="ECO:0000256" key="12">
    <source>
        <dbReference type="ARBA" id="ARBA00022679"/>
    </source>
</evidence>
<feature type="short sequence motif" description="DGA/G" evidence="41">
    <location>
        <begin position="166"/>
        <end position="168"/>
    </location>
</feature>
<keyword evidence="13" id="KW-0812">Transmembrane</keyword>
<evidence type="ECO:0000256" key="11">
    <source>
        <dbReference type="ARBA" id="ARBA00022677"/>
    </source>
</evidence>
<evidence type="ECO:0000256" key="13">
    <source>
        <dbReference type="ARBA" id="ARBA00022692"/>
    </source>
</evidence>
<dbReference type="PANTHER" id="PTHR12406">
    <property type="entry name" value="CALCIUM-INDEPENDENT PHOSPHOLIPASE A2 IPLA2 -RELATED"/>
    <property type="match status" value="1"/>
</dbReference>
<dbReference type="EC" id="3.1.1.3" evidence="9"/>